<protein>
    <recommendedName>
        <fullName evidence="5">Lipoprotein</fullName>
    </recommendedName>
</protein>
<gene>
    <name evidence="3" type="ORF">PV662_17670</name>
</gene>
<dbReference type="EMBL" id="JARAYU010000005">
    <property type="protein sequence ID" value="MDX3701563.1"/>
    <property type="molecule type" value="Genomic_DNA"/>
</dbReference>
<feature type="compositionally biased region" description="Low complexity" evidence="1">
    <location>
        <begin position="29"/>
        <end position="45"/>
    </location>
</feature>
<evidence type="ECO:0000256" key="2">
    <source>
        <dbReference type="SAM" id="SignalP"/>
    </source>
</evidence>
<dbReference type="Proteomes" id="UP001271274">
    <property type="component" value="Unassembled WGS sequence"/>
</dbReference>
<evidence type="ECO:0000313" key="3">
    <source>
        <dbReference type="EMBL" id="MDX3701563.1"/>
    </source>
</evidence>
<feature type="region of interest" description="Disordered" evidence="1">
    <location>
        <begin position="29"/>
        <end position="58"/>
    </location>
</feature>
<reference evidence="3 4" key="1">
    <citation type="journal article" date="2023" name="Microb. Genom.">
        <title>Mesoterricola silvestris gen. nov., sp. nov., Mesoterricola sediminis sp. nov., Geothrix oryzae sp. nov., Geothrix edaphica sp. nov., Geothrix rubra sp. nov., and Geothrix limicola sp. nov., six novel members of Acidobacteriota isolated from soils.</title>
        <authorList>
            <person name="Weisberg A.J."/>
            <person name="Pearce E."/>
            <person name="Kramer C.G."/>
            <person name="Chang J.H."/>
            <person name="Clarke C.R."/>
        </authorList>
    </citation>
    <scope>NUCLEOTIDE SEQUENCE [LARGE SCALE GENOMIC DNA]</scope>
    <source>
        <strain evidence="3 4">ID09-01A</strain>
    </source>
</reference>
<keyword evidence="2" id="KW-0732">Signal</keyword>
<name>A0ABU4NI00_9ACTN</name>
<dbReference type="PROSITE" id="PS51257">
    <property type="entry name" value="PROKAR_LIPOPROTEIN"/>
    <property type="match status" value="1"/>
</dbReference>
<keyword evidence="4" id="KW-1185">Reference proteome</keyword>
<accession>A0ABU4NI00</accession>
<evidence type="ECO:0000256" key="1">
    <source>
        <dbReference type="SAM" id="MobiDB-lite"/>
    </source>
</evidence>
<comment type="caution">
    <text evidence="3">The sequence shown here is derived from an EMBL/GenBank/DDBJ whole genome shotgun (WGS) entry which is preliminary data.</text>
</comment>
<feature type="signal peptide" evidence="2">
    <location>
        <begin position="1"/>
        <end position="23"/>
    </location>
</feature>
<evidence type="ECO:0000313" key="4">
    <source>
        <dbReference type="Proteomes" id="UP001271274"/>
    </source>
</evidence>
<dbReference type="RefSeq" id="WP_046706558.1">
    <property type="nucleotide sequence ID" value="NZ_JARAUR010000152.1"/>
</dbReference>
<evidence type="ECO:0008006" key="5">
    <source>
        <dbReference type="Google" id="ProtNLM"/>
    </source>
</evidence>
<proteinExistence type="predicted"/>
<organism evidence="3 4">
    <name type="scientific">Streptomyces europaeiscabiei</name>
    <dbReference type="NCBI Taxonomy" id="146819"/>
    <lineage>
        <taxon>Bacteria</taxon>
        <taxon>Bacillati</taxon>
        <taxon>Actinomycetota</taxon>
        <taxon>Actinomycetes</taxon>
        <taxon>Kitasatosporales</taxon>
        <taxon>Streptomycetaceae</taxon>
        <taxon>Streptomyces</taxon>
    </lineage>
</organism>
<feature type="chain" id="PRO_5047337434" description="Lipoprotein" evidence="2">
    <location>
        <begin position="24"/>
        <end position="141"/>
    </location>
</feature>
<sequence length="141" mass="14737">MATGRALRPAAVLGLALLTGVLATGCAQSGATGRPATATGGSTAPRGGGSPSPSATPPEELCAKLVAYWARETVDDDTYGDYQSMGLSNGQYDILREVVDAARAEKERAGSAAAERLIERRARADCRERYRSGGPGEEHWQ</sequence>